<dbReference type="Gene3D" id="3.40.50.300">
    <property type="entry name" value="P-loop containing nucleotide triphosphate hydrolases"/>
    <property type="match status" value="1"/>
</dbReference>
<keyword evidence="1" id="KW-0067">ATP-binding</keyword>
<proteinExistence type="predicted"/>
<keyword evidence="2" id="KW-1185">Reference proteome</keyword>
<gene>
    <name evidence="1" type="ORF">BKA15_006877</name>
</gene>
<comment type="caution">
    <text evidence="1">The sequence shown here is derived from an EMBL/GenBank/DDBJ whole genome shotgun (WGS) entry which is preliminary data.</text>
</comment>
<dbReference type="RefSeq" id="WP_179758036.1">
    <property type="nucleotide sequence ID" value="NZ_JACCBU010000001.1"/>
</dbReference>
<keyword evidence="1" id="KW-0547">Nucleotide-binding</keyword>
<dbReference type="InterPro" id="IPR027417">
    <property type="entry name" value="P-loop_NTPase"/>
</dbReference>
<protein>
    <submittedName>
        <fullName evidence="1">Energy-coupling factor transporter ATP-binding protein EcfA2</fullName>
    </submittedName>
</protein>
<dbReference type="AlphaFoldDB" id="A0A7Y9IFG9"/>
<accession>A0A7Y9IFG9</accession>
<name>A0A7Y9IFG9_9ACTN</name>
<dbReference type="GO" id="GO:0005524">
    <property type="term" value="F:ATP binding"/>
    <property type="evidence" value="ECO:0007669"/>
    <property type="project" value="UniProtKB-KW"/>
</dbReference>
<dbReference type="EMBL" id="JACCBU010000001">
    <property type="protein sequence ID" value="NYE75548.1"/>
    <property type="molecule type" value="Genomic_DNA"/>
</dbReference>
<dbReference type="Proteomes" id="UP000569914">
    <property type="component" value="Unassembled WGS sequence"/>
</dbReference>
<evidence type="ECO:0000313" key="1">
    <source>
        <dbReference type="EMBL" id="NYE75548.1"/>
    </source>
</evidence>
<evidence type="ECO:0000313" key="2">
    <source>
        <dbReference type="Proteomes" id="UP000569914"/>
    </source>
</evidence>
<sequence length="182" mass="20260">MIICLMGPAGSGKSTLAKELERVRPERFARVPVDYFFVPRPATESMADYLARPFGYDWPAVDRALAATGPERSTPDCDFTAMRRRAPYGGLPIGPGPVAVLDGMRPHPRCDRLVLLELEPAEQCRRLVDRDRRWGTEVADRQDHLAATFRHGLAERPRDPDLRLSAAQPVDAMITTLLALLA</sequence>
<reference evidence="1 2" key="1">
    <citation type="submission" date="2020-07" db="EMBL/GenBank/DDBJ databases">
        <title>Sequencing the genomes of 1000 actinobacteria strains.</title>
        <authorList>
            <person name="Klenk H.-P."/>
        </authorList>
    </citation>
    <scope>NUCLEOTIDE SEQUENCE [LARGE SCALE GENOMIC DNA]</scope>
    <source>
        <strain evidence="1 2">DSM 22083</strain>
    </source>
</reference>
<dbReference type="SUPFAM" id="SSF52540">
    <property type="entry name" value="P-loop containing nucleoside triphosphate hydrolases"/>
    <property type="match status" value="1"/>
</dbReference>
<organism evidence="1 2">
    <name type="scientific">Microlunatus parietis</name>
    <dbReference type="NCBI Taxonomy" id="682979"/>
    <lineage>
        <taxon>Bacteria</taxon>
        <taxon>Bacillati</taxon>
        <taxon>Actinomycetota</taxon>
        <taxon>Actinomycetes</taxon>
        <taxon>Propionibacteriales</taxon>
        <taxon>Propionibacteriaceae</taxon>
        <taxon>Microlunatus</taxon>
    </lineage>
</organism>